<accession>G2MBU6</accession>
<evidence type="ECO:0000256" key="4">
    <source>
        <dbReference type="ARBA" id="ARBA00022643"/>
    </source>
</evidence>
<dbReference type="InterPro" id="IPR029479">
    <property type="entry name" value="Nitroreductase"/>
</dbReference>
<evidence type="ECO:0000259" key="8">
    <source>
        <dbReference type="Pfam" id="PF00881"/>
    </source>
</evidence>
<comment type="similarity">
    <text evidence="2">Belongs to the nitroreductase family.</text>
</comment>
<evidence type="ECO:0000256" key="7">
    <source>
        <dbReference type="ARBA" id="ARBA00023027"/>
    </source>
</evidence>
<reference evidence="9 10" key="1">
    <citation type="submission" date="2011-08" db="EMBL/GenBank/DDBJ databases">
        <authorList>
            <person name="Kersulyte D."/>
            <person name="Choudhury A."/>
            <person name="Mukhopadhyay A.K."/>
            <person name="Nair G.B."/>
            <person name="Berg D.E."/>
        </authorList>
    </citation>
    <scope>NUCLEOTIDE SEQUENCE [LARGE SCALE GENOMIC DNA]</scope>
    <source>
        <strain evidence="10">SNT49</strain>
    </source>
</reference>
<dbReference type="InterPro" id="IPR033878">
    <property type="entry name" value="NfsB-like"/>
</dbReference>
<dbReference type="PATRIC" id="fig|1055530.4.peg.668"/>
<organism evidence="9 10">
    <name type="scientific">Helicobacter pylori SNT49</name>
    <dbReference type="NCBI Taxonomy" id="1055530"/>
    <lineage>
        <taxon>Bacteria</taxon>
        <taxon>Pseudomonadati</taxon>
        <taxon>Campylobacterota</taxon>
        <taxon>Epsilonproteobacteria</taxon>
        <taxon>Campylobacterales</taxon>
        <taxon>Helicobacteraceae</taxon>
        <taxon>Helicobacter</taxon>
    </lineage>
</organism>
<dbReference type="PANTHER" id="PTHR23026">
    <property type="entry name" value="NADPH NITROREDUCTASE"/>
    <property type="match status" value="1"/>
</dbReference>
<evidence type="ECO:0000256" key="5">
    <source>
        <dbReference type="ARBA" id="ARBA00022857"/>
    </source>
</evidence>
<evidence type="ECO:0000256" key="2">
    <source>
        <dbReference type="ARBA" id="ARBA00007118"/>
    </source>
</evidence>
<keyword evidence="6" id="KW-0560">Oxidoreductase</keyword>
<evidence type="ECO:0000256" key="1">
    <source>
        <dbReference type="ARBA" id="ARBA00001917"/>
    </source>
</evidence>
<name>G2MBU6_HELPX</name>
<sequence length="185" mass="21442">MVEVGRLAPSSIGLEPWKMLLLKNERMREDLKPMAWGALFGLEGASHFVIYLARKGVTYDSDYVKKVMHEVKKRDYDTNSRFAQIIKNFQENDMKLNSERSLFDWASKQTYIQMANMMMAAAMLGIDSCPIEGYDQEKVEAYLEEKGYLNTAEFGVSVMACFGYRNQEITPKTRWKTEVIYEVIE</sequence>
<dbReference type="GO" id="GO:0046256">
    <property type="term" value="P:2,4,6-trinitrotoluene catabolic process"/>
    <property type="evidence" value="ECO:0007669"/>
    <property type="project" value="TreeGrafter"/>
</dbReference>
<protein>
    <submittedName>
        <fullName evidence="9">NAD(P)H-flavin oxidoreductase</fullName>
    </submittedName>
</protein>
<comment type="cofactor">
    <cofactor evidence="1">
        <name>FMN</name>
        <dbReference type="ChEBI" id="CHEBI:58210"/>
    </cofactor>
</comment>
<dbReference type="GO" id="GO:0005829">
    <property type="term" value="C:cytosol"/>
    <property type="evidence" value="ECO:0007669"/>
    <property type="project" value="TreeGrafter"/>
</dbReference>
<keyword evidence="7" id="KW-0520">NAD</keyword>
<dbReference type="InterPro" id="IPR050627">
    <property type="entry name" value="Nitroreductase/BluB"/>
</dbReference>
<dbReference type="GO" id="GO:0046857">
    <property type="term" value="F:oxidoreductase activity, acting on other nitrogenous compounds as donors, with NAD or NADP as acceptor"/>
    <property type="evidence" value="ECO:0007669"/>
    <property type="project" value="TreeGrafter"/>
</dbReference>
<dbReference type="Pfam" id="PF00881">
    <property type="entry name" value="Nitroreductase"/>
    <property type="match status" value="1"/>
</dbReference>
<keyword evidence="3" id="KW-0285">Flavoprotein</keyword>
<dbReference type="InterPro" id="IPR000415">
    <property type="entry name" value="Nitroreductase-like"/>
</dbReference>
<evidence type="ECO:0000256" key="3">
    <source>
        <dbReference type="ARBA" id="ARBA00022630"/>
    </source>
</evidence>
<keyword evidence="4" id="KW-0288">FMN</keyword>
<dbReference type="Gene3D" id="3.40.109.10">
    <property type="entry name" value="NADH Oxidase"/>
    <property type="match status" value="1"/>
</dbReference>
<evidence type="ECO:0000313" key="10">
    <source>
        <dbReference type="Proteomes" id="UP000008534"/>
    </source>
</evidence>
<proteinExistence type="inferred from homology"/>
<dbReference type="SUPFAM" id="SSF55469">
    <property type="entry name" value="FMN-dependent nitroreductase-like"/>
    <property type="match status" value="1"/>
</dbReference>
<dbReference type="CDD" id="cd02149">
    <property type="entry name" value="NfsB-like"/>
    <property type="match status" value="1"/>
</dbReference>
<keyword evidence="5" id="KW-0521">NADP</keyword>
<evidence type="ECO:0000313" key="9">
    <source>
        <dbReference type="EMBL" id="AEN16821.1"/>
    </source>
</evidence>
<dbReference type="HOGENOM" id="CLU_070764_4_4_7"/>
<dbReference type="PANTHER" id="PTHR23026:SF125">
    <property type="entry name" value="OXYGEN-INSENSITIVE NAD(P)H NITROREDUCTASE"/>
    <property type="match status" value="1"/>
</dbReference>
<dbReference type="KEGG" id="hen:HPSNT_03310"/>
<dbReference type="EMBL" id="CP002983">
    <property type="protein sequence ID" value="AEN16821.1"/>
    <property type="molecule type" value="Genomic_DNA"/>
</dbReference>
<feature type="domain" description="Nitroreductase" evidence="8">
    <location>
        <begin position="2"/>
        <end position="144"/>
    </location>
</feature>
<dbReference type="Proteomes" id="UP000008534">
    <property type="component" value="Chromosome"/>
</dbReference>
<gene>
    <name evidence="9" type="ORF">HPSNT_03310</name>
</gene>
<evidence type="ECO:0000256" key="6">
    <source>
        <dbReference type="ARBA" id="ARBA00023002"/>
    </source>
</evidence>
<dbReference type="AlphaFoldDB" id="G2MBU6"/>